<dbReference type="OrthoDB" id="9802364at2"/>
<feature type="domain" description="Peptidase S24/S26A/S26B/S26C" evidence="15">
    <location>
        <begin position="88"/>
        <end position="201"/>
    </location>
</feature>
<dbReference type="PANTHER" id="PTHR33516:SF2">
    <property type="entry name" value="LEXA REPRESSOR-RELATED"/>
    <property type="match status" value="1"/>
</dbReference>
<feature type="domain" description="LexA repressor DNA-binding" evidence="16">
    <location>
        <begin position="1"/>
        <end position="65"/>
    </location>
</feature>
<evidence type="ECO:0000256" key="13">
    <source>
        <dbReference type="HAMAP-Rule" id="MF_00015"/>
    </source>
</evidence>
<dbReference type="InterPro" id="IPR006197">
    <property type="entry name" value="Peptidase_S24_LexA"/>
</dbReference>
<dbReference type="Gene3D" id="1.10.10.10">
    <property type="entry name" value="Winged helix-like DNA-binding domain superfamily/Winged helix DNA-binding domain"/>
    <property type="match status" value="1"/>
</dbReference>
<keyword evidence="9 13" id="KW-0238">DNA-binding</keyword>
<dbReference type="PANTHER" id="PTHR33516">
    <property type="entry name" value="LEXA REPRESSOR"/>
    <property type="match status" value="1"/>
</dbReference>
<dbReference type="FunFam" id="2.10.109.10:FF:000001">
    <property type="entry name" value="LexA repressor"/>
    <property type="match status" value="1"/>
</dbReference>
<dbReference type="EC" id="3.4.21.88" evidence="13"/>
<evidence type="ECO:0000256" key="4">
    <source>
        <dbReference type="ARBA" id="ARBA00022705"/>
    </source>
</evidence>
<dbReference type="InterPro" id="IPR015927">
    <property type="entry name" value="Peptidase_S24_S26A/B/C"/>
</dbReference>
<evidence type="ECO:0000256" key="1">
    <source>
        <dbReference type="ARBA" id="ARBA00007484"/>
    </source>
</evidence>
<name>A0A4Q8CYM5_9GAMM</name>
<dbReference type="HAMAP" id="MF_00015">
    <property type="entry name" value="LexA"/>
    <property type="match status" value="1"/>
</dbReference>
<comment type="function">
    <text evidence="13">Represses a number of genes involved in the response to DNA damage (SOS response), including recA and lexA. In the presence of single-stranded DNA, RecA interacts with LexA causing an autocatalytic cleavage which disrupts the DNA-binding part of LexA, leading to derepression of the SOS regulon and eventually DNA repair.</text>
</comment>
<evidence type="ECO:0000256" key="14">
    <source>
        <dbReference type="RuleBase" id="RU003991"/>
    </source>
</evidence>
<dbReference type="InterPro" id="IPR050077">
    <property type="entry name" value="LexA_repressor"/>
</dbReference>
<keyword evidence="12 13" id="KW-0742">SOS response</keyword>
<keyword evidence="4 13" id="KW-0235">DNA replication</keyword>
<feature type="active site" description="For autocatalytic cleavage activity" evidence="13">
    <location>
        <position position="130"/>
    </location>
</feature>
<dbReference type="GO" id="GO:0006281">
    <property type="term" value="P:DNA repair"/>
    <property type="evidence" value="ECO:0007669"/>
    <property type="project" value="UniProtKB-UniRule"/>
</dbReference>
<dbReference type="SUPFAM" id="SSF46785">
    <property type="entry name" value="Winged helix' DNA-binding domain"/>
    <property type="match status" value="1"/>
</dbReference>
<dbReference type="SUPFAM" id="SSF51306">
    <property type="entry name" value="LexA/Signal peptidase"/>
    <property type="match status" value="1"/>
</dbReference>
<dbReference type="AlphaFoldDB" id="A0A4Q8CYM5"/>
<dbReference type="Pfam" id="PF01726">
    <property type="entry name" value="LexA_DNA_bind"/>
    <property type="match status" value="1"/>
</dbReference>
<proteinExistence type="inferred from homology"/>
<dbReference type="InterPro" id="IPR036286">
    <property type="entry name" value="LexA/Signal_pep-like_sf"/>
</dbReference>
<evidence type="ECO:0000313" key="17">
    <source>
        <dbReference type="EMBL" id="RZU98088.1"/>
    </source>
</evidence>
<evidence type="ECO:0000256" key="9">
    <source>
        <dbReference type="ARBA" id="ARBA00023125"/>
    </source>
</evidence>
<dbReference type="RefSeq" id="WP_130502431.1">
    <property type="nucleotide sequence ID" value="NZ_SHLI01000001.1"/>
</dbReference>
<dbReference type="FunFam" id="1.10.10.10:FF:000009">
    <property type="entry name" value="LexA repressor"/>
    <property type="match status" value="1"/>
</dbReference>
<gene>
    <name evidence="13" type="primary">lexA</name>
    <name evidence="17" type="ORF">EV698_0324</name>
</gene>
<evidence type="ECO:0000256" key="3">
    <source>
        <dbReference type="ARBA" id="ARBA00022491"/>
    </source>
</evidence>
<keyword evidence="6 13" id="KW-0378">Hydrolase</keyword>
<evidence type="ECO:0000259" key="15">
    <source>
        <dbReference type="Pfam" id="PF00717"/>
    </source>
</evidence>
<evidence type="ECO:0000256" key="12">
    <source>
        <dbReference type="ARBA" id="ARBA00023236"/>
    </source>
</evidence>
<dbReference type="GO" id="GO:0006508">
    <property type="term" value="P:proteolysis"/>
    <property type="evidence" value="ECO:0007669"/>
    <property type="project" value="InterPro"/>
</dbReference>
<evidence type="ECO:0000256" key="5">
    <source>
        <dbReference type="ARBA" id="ARBA00022763"/>
    </source>
</evidence>
<comment type="catalytic activity">
    <reaction evidence="13">
        <text>Hydrolysis of Ala-|-Gly bond in repressor LexA.</text>
        <dbReference type="EC" id="3.4.21.88"/>
    </reaction>
</comment>
<evidence type="ECO:0000256" key="7">
    <source>
        <dbReference type="ARBA" id="ARBA00022813"/>
    </source>
</evidence>
<keyword evidence="11 13" id="KW-0234">DNA repair</keyword>
<dbReference type="GO" id="GO:0006260">
    <property type="term" value="P:DNA replication"/>
    <property type="evidence" value="ECO:0007669"/>
    <property type="project" value="UniProtKB-UniRule"/>
</dbReference>
<feature type="DNA-binding region" description="H-T-H motif" evidence="13">
    <location>
        <begin position="28"/>
        <end position="48"/>
    </location>
</feature>
<dbReference type="InterPro" id="IPR036390">
    <property type="entry name" value="WH_DNA-bd_sf"/>
</dbReference>
<dbReference type="InterPro" id="IPR006200">
    <property type="entry name" value="LexA"/>
</dbReference>
<accession>A0A4Q8CYM5</accession>
<dbReference type="CDD" id="cd06529">
    <property type="entry name" value="S24_LexA-like"/>
    <property type="match status" value="1"/>
</dbReference>
<dbReference type="NCBIfam" id="TIGR00498">
    <property type="entry name" value="lexA"/>
    <property type="match status" value="1"/>
</dbReference>
<dbReference type="GO" id="GO:0045892">
    <property type="term" value="P:negative regulation of DNA-templated transcription"/>
    <property type="evidence" value="ECO:0007669"/>
    <property type="project" value="UniProtKB-UniRule"/>
</dbReference>
<dbReference type="Gene3D" id="2.10.109.10">
    <property type="entry name" value="Umud Fragment, subunit A"/>
    <property type="match status" value="1"/>
</dbReference>
<keyword evidence="10 13" id="KW-0804">Transcription</keyword>
<keyword evidence="8 13" id="KW-0805">Transcription regulation</keyword>
<evidence type="ECO:0000256" key="6">
    <source>
        <dbReference type="ARBA" id="ARBA00022801"/>
    </source>
</evidence>
<protein>
    <recommendedName>
        <fullName evidence="13">LexA repressor</fullName>
        <ecNumber evidence="13">3.4.21.88</ecNumber>
    </recommendedName>
</protein>
<dbReference type="Proteomes" id="UP000292298">
    <property type="component" value="Unassembled WGS sequence"/>
</dbReference>
<keyword evidence="7 13" id="KW-0068">Autocatalytic cleavage</keyword>
<feature type="site" description="Cleavage; by autolysis" evidence="13">
    <location>
        <begin position="95"/>
        <end position="96"/>
    </location>
</feature>
<dbReference type="InterPro" id="IPR039418">
    <property type="entry name" value="LexA-like"/>
</dbReference>
<feature type="active site" description="For autocatalytic cleavage activity" evidence="13">
    <location>
        <position position="167"/>
    </location>
</feature>
<comment type="subunit">
    <text evidence="2 13">Homodimer.</text>
</comment>
<evidence type="ECO:0000256" key="11">
    <source>
        <dbReference type="ARBA" id="ARBA00023204"/>
    </source>
</evidence>
<dbReference type="GO" id="GO:0004252">
    <property type="term" value="F:serine-type endopeptidase activity"/>
    <property type="evidence" value="ECO:0007669"/>
    <property type="project" value="UniProtKB-UniRule"/>
</dbReference>
<dbReference type="Pfam" id="PF00717">
    <property type="entry name" value="Peptidase_S24"/>
    <property type="match status" value="1"/>
</dbReference>
<dbReference type="EMBL" id="SHLI01000001">
    <property type="protein sequence ID" value="RZU98088.1"/>
    <property type="molecule type" value="Genomic_DNA"/>
</dbReference>
<dbReference type="InterPro" id="IPR006199">
    <property type="entry name" value="LexA_DNA-bd_dom"/>
</dbReference>
<evidence type="ECO:0000259" key="16">
    <source>
        <dbReference type="Pfam" id="PF01726"/>
    </source>
</evidence>
<organism evidence="17 18">
    <name type="scientific">Spiribacter vilamensis</name>
    <dbReference type="NCBI Taxonomy" id="531306"/>
    <lineage>
        <taxon>Bacteria</taxon>
        <taxon>Pseudomonadati</taxon>
        <taxon>Pseudomonadota</taxon>
        <taxon>Gammaproteobacteria</taxon>
        <taxon>Chromatiales</taxon>
        <taxon>Ectothiorhodospiraceae</taxon>
        <taxon>Spiribacter</taxon>
    </lineage>
</organism>
<dbReference type="InterPro" id="IPR036388">
    <property type="entry name" value="WH-like_DNA-bd_sf"/>
</dbReference>
<dbReference type="PRINTS" id="PR00726">
    <property type="entry name" value="LEXASERPTASE"/>
</dbReference>
<dbReference type="GO" id="GO:0003677">
    <property type="term" value="F:DNA binding"/>
    <property type="evidence" value="ECO:0007669"/>
    <property type="project" value="UniProtKB-UniRule"/>
</dbReference>
<evidence type="ECO:0000256" key="10">
    <source>
        <dbReference type="ARBA" id="ARBA00023163"/>
    </source>
</evidence>
<keyword evidence="18" id="KW-1185">Reference proteome</keyword>
<comment type="caution">
    <text evidence="17">The sequence shown here is derived from an EMBL/GenBank/DDBJ whole genome shotgun (WGS) entry which is preliminary data.</text>
</comment>
<evidence type="ECO:0000256" key="2">
    <source>
        <dbReference type="ARBA" id="ARBA00011738"/>
    </source>
</evidence>
<dbReference type="GO" id="GO:0009432">
    <property type="term" value="P:SOS response"/>
    <property type="evidence" value="ECO:0007669"/>
    <property type="project" value="UniProtKB-UniRule"/>
</dbReference>
<reference evidence="17 18" key="1">
    <citation type="submission" date="2019-02" db="EMBL/GenBank/DDBJ databases">
        <title>Genomic Encyclopedia of Type Strains, Phase IV (KMG-IV): sequencing the most valuable type-strain genomes for metagenomic binning, comparative biology and taxonomic classification.</title>
        <authorList>
            <person name="Goeker M."/>
        </authorList>
    </citation>
    <scope>NUCLEOTIDE SEQUENCE [LARGE SCALE GENOMIC DNA]</scope>
    <source>
        <strain evidence="17 18">DSM 21056</strain>
    </source>
</reference>
<evidence type="ECO:0000313" key="18">
    <source>
        <dbReference type="Proteomes" id="UP000292298"/>
    </source>
</evidence>
<evidence type="ECO:0000256" key="8">
    <source>
        <dbReference type="ARBA" id="ARBA00023015"/>
    </source>
</evidence>
<comment type="similarity">
    <text evidence="1 13 14">Belongs to the peptidase S24 family.</text>
</comment>
<sequence>MNALTPRQDQILQFIQRFLERTGYPPTRNEISAELGFRSANAAEQHLRALARKGFITLQPGASRGIRLRQQVSASSDDIEGREAEGLPVIGRVAAGSPLLAEAHIDHHYRVSDGLFSPGADYLLRVRGMSMRDAGILDGDLLAVHSTTEVRDGQIVVARIQDEVTVKRFSRTGHHVQLLPENPEFTPIELDLRQDELVIEGIGVGVIRSGL</sequence>
<keyword evidence="3 13" id="KW-0678">Repressor</keyword>
<keyword evidence="5 13" id="KW-0227">DNA damage</keyword>